<evidence type="ECO:0000313" key="2">
    <source>
        <dbReference type="EMBL" id="KAF5377084.1"/>
    </source>
</evidence>
<evidence type="ECO:0000313" key="3">
    <source>
        <dbReference type="Proteomes" id="UP000565441"/>
    </source>
</evidence>
<keyword evidence="3" id="KW-1185">Reference proteome</keyword>
<sequence>MSTNVKIQYFSASSCRSTYSHIDRHGIYIPLSTAAPNYAQAAELHHTEYDNHARYPPSSTMTAQRTYPYPFYALRIAFPLPPFMFNLRQNAAGHRSRGPVVDWDRVLLSNGSMSMAKFADGPARITLVRARRLPFRIAQVPSPRPPSVIHRLPSTRDCRIPGSAVPALAAPYHGSQAGRRDGHVYHKSERGTGL</sequence>
<gene>
    <name evidence="2" type="ORF">D9615_010556</name>
</gene>
<proteinExistence type="predicted"/>
<accession>A0A8H5H5J7</accession>
<name>A0A8H5H5J7_9AGAR</name>
<reference evidence="2 3" key="1">
    <citation type="journal article" date="2020" name="ISME J.">
        <title>Uncovering the hidden diversity of litter-decomposition mechanisms in mushroom-forming fungi.</title>
        <authorList>
            <person name="Floudas D."/>
            <person name="Bentzer J."/>
            <person name="Ahren D."/>
            <person name="Johansson T."/>
            <person name="Persson P."/>
            <person name="Tunlid A."/>
        </authorList>
    </citation>
    <scope>NUCLEOTIDE SEQUENCE [LARGE SCALE GENOMIC DNA]</scope>
    <source>
        <strain evidence="2 3">CBS 661.87</strain>
    </source>
</reference>
<protein>
    <submittedName>
        <fullName evidence="2">Uncharacterized protein</fullName>
    </submittedName>
</protein>
<dbReference type="AlphaFoldDB" id="A0A8H5H5J7"/>
<feature type="region of interest" description="Disordered" evidence="1">
    <location>
        <begin position="173"/>
        <end position="194"/>
    </location>
</feature>
<dbReference type="EMBL" id="JAACJP010000025">
    <property type="protein sequence ID" value="KAF5377084.1"/>
    <property type="molecule type" value="Genomic_DNA"/>
</dbReference>
<dbReference type="Proteomes" id="UP000565441">
    <property type="component" value="Unassembled WGS sequence"/>
</dbReference>
<feature type="compositionally biased region" description="Basic and acidic residues" evidence="1">
    <location>
        <begin position="178"/>
        <end position="194"/>
    </location>
</feature>
<evidence type="ECO:0000256" key="1">
    <source>
        <dbReference type="SAM" id="MobiDB-lite"/>
    </source>
</evidence>
<organism evidence="2 3">
    <name type="scientific">Tricholomella constricta</name>
    <dbReference type="NCBI Taxonomy" id="117010"/>
    <lineage>
        <taxon>Eukaryota</taxon>
        <taxon>Fungi</taxon>
        <taxon>Dikarya</taxon>
        <taxon>Basidiomycota</taxon>
        <taxon>Agaricomycotina</taxon>
        <taxon>Agaricomycetes</taxon>
        <taxon>Agaricomycetidae</taxon>
        <taxon>Agaricales</taxon>
        <taxon>Tricholomatineae</taxon>
        <taxon>Lyophyllaceae</taxon>
        <taxon>Tricholomella</taxon>
    </lineage>
</organism>
<comment type="caution">
    <text evidence="2">The sequence shown here is derived from an EMBL/GenBank/DDBJ whole genome shotgun (WGS) entry which is preliminary data.</text>
</comment>